<feature type="domain" description="Calponin-homology (CH)" evidence="2">
    <location>
        <begin position="224"/>
        <end position="331"/>
    </location>
</feature>
<dbReference type="Gene3D" id="1.10.418.10">
    <property type="entry name" value="Calponin-like domain"/>
    <property type="match status" value="1"/>
</dbReference>
<dbReference type="PANTHER" id="PTHR12784">
    <property type="entry name" value="STEERIN"/>
    <property type="match status" value="1"/>
</dbReference>
<sequence length="728" mass="80440">MSFTGDNTDDIEYNLLKSSCTTTAAVDGIYSDETESMINHARSSPMNASVDTTTTTTTTTPPLTSTRTSPDYDDGDEYQGDYDDDINNDDTNSHTTIDDDLMNSYAASVGTEDNDNIMDNNNCDQNGLIGRKDISVNSAFSMKKSEKQVTFQDVVEITTIYSIINDSQESIPHQYEGDDDEQEEKIGDSNKERSTRLFRKIVSEGKEEGSMISSPDDKHILSEKDLLNLYTDWANHYLVKANYSKLIKNIKNDLSNGLLLADIIHAVANIKVQRLCHNPKTSAQSLHNVSACFQVLQLLGIKTDGFTAQDIVDSKLKYILGLFFNLSKFKQETRKSKQSQIYTSTSSLTTLSTSSSSPISIISTSTISSFNASMNKLKSQISNENDKHYKVDHQHQDHHHQQSTPPKPPPRILTNSNNSSSPSKQIQKFQTNSIINDSLQKYDITNSINHSNKLRTNHLSLNKQENTSESLVSNSNNNNNMIGQLNSSTKNVTVTLNNGQCSMNPLTLNTNQYGGINASLNFTKPNVTSLRFPSSISLTTSFNTSLPSSPNSSTCSNKLQRQSIPRGNNLVNVKITQKSNQLHKKSCDNQNINNHIVNSDINNNNNNNNNLSTTKSNKCYQKTLTTSTLSPSSTGSIISVTATSPTIPSSLSNICKQQQNNSNYDVCDSTITTTIDSRTDDLQRQNSLSEHKSAPVGISYSNKSNISQFKASSFERSKLKSVSGKCRC</sequence>
<protein>
    <recommendedName>
        <fullName evidence="2">Calponin-homology (CH) domain-containing protein</fullName>
    </recommendedName>
</protein>
<gene>
    <name evidence="3" type="ORF">MN116_008291</name>
</gene>
<feature type="region of interest" description="Disordered" evidence="1">
    <location>
        <begin position="542"/>
        <end position="563"/>
    </location>
</feature>
<comment type="caution">
    <text evidence="3">The sequence shown here is derived from an EMBL/GenBank/DDBJ whole genome shotgun (WGS) entry which is preliminary data.</text>
</comment>
<evidence type="ECO:0000313" key="3">
    <source>
        <dbReference type="EMBL" id="KAK4468124.1"/>
    </source>
</evidence>
<dbReference type="Pfam" id="PF00307">
    <property type="entry name" value="CH"/>
    <property type="match status" value="1"/>
</dbReference>
<dbReference type="CDD" id="cd21212">
    <property type="entry name" value="CH_NAV2-like"/>
    <property type="match status" value="1"/>
</dbReference>
<dbReference type="InterPro" id="IPR036872">
    <property type="entry name" value="CH_dom_sf"/>
</dbReference>
<dbReference type="SMART" id="SM00033">
    <property type="entry name" value="CH"/>
    <property type="match status" value="1"/>
</dbReference>
<dbReference type="PANTHER" id="PTHR12784:SF28">
    <property type="entry name" value="PROTEIN SICKIE"/>
    <property type="match status" value="1"/>
</dbReference>
<feature type="region of interest" description="Disordered" evidence="1">
    <location>
        <begin position="42"/>
        <end position="98"/>
    </location>
</feature>
<feature type="region of interest" description="Disordered" evidence="1">
    <location>
        <begin position="169"/>
        <end position="191"/>
    </location>
</feature>
<feature type="compositionally biased region" description="Polar residues" evidence="1">
    <location>
        <begin position="42"/>
        <end position="51"/>
    </location>
</feature>
<feature type="compositionally biased region" description="Low complexity" evidence="1">
    <location>
        <begin position="52"/>
        <end position="69"/>
    </location>
</feature>
<dbReference type="Proteomes" id="UP001292079">
    <property type="component" value="Unassembled WGS sequence"/>
</dbReference>
<dbReference type="SUPFAM" id="SSF47576">
    <property type="entry name" value="Calponin-homology domain, CH-domain"/>
    <property type="match status" value="1"/>
</dbReference>
<evidence type="ECO:0000256" key="1">
    <source>
        <dbReference type="SAM" id="MobiDB-lite"/>
    </source>
</evidence>
<feature type="compositionally biased region" description="Acidic residues" evidence="1">
    <location>
        <begin position="71"/>
        <end position="88"/>
    </location>
</feature>
<dbReference type="InterPro" id="IPR001715">
    <property type="entry name" value="CH_dom"/>
</dbReference>
<reference evidence="3" key="2">
    <citation type="journal article" date="2023" name="Infect Dis Poverty">
        <title>Chromosome-scale genome of the human blood fluke Schistosoma mekongi and its implications for public health.</title>
        <authorList>
            <person name="Zhou M."/>
            <person name="Xu L."/>
            <person name="Xu D."/>
            <person name="Chen W."/>
            <person name="Khan J."/>
            <person name="Hu Y."/>
            <person name="Huang H."/>
            <person name="Wei H."/>
            <person name="Zhang Y."/>
            <person name="Chusongsang P."/>
            <person name="Tanasarnprasert K."/>
            <person name="Hu X."/>
            <person name="Limpanont Y."/>
            <person name="Lv Z."/>
        </authorList>
    </citation>
    <scope>NUCLEOTIDE SEQUENCE</scope>
    <source>
        <strain evidence="3">LV_2022a</strain>
    </source>
</reference>
<dbReference type="GO" id="GO:0022008">
    <property type="term" value="P:neurogenesis"/>
    <property type="evidence" value="ECO:0007669"/>
    <property type="project" value="InterPro"/>
</dbReference>
<name>A0AAE1Z784_SCHME</name>
<accession>A0AAE1Z784</accession>
<reference evidence="3" key="1">
    <citation type="submission" date="2022-04" db="EMBL/GenBank/DDBJ databases">
        <authorList>
            <person name="Xu L."/>
            <person name="Lv Z."/>
        </authorList>
    </citation>
    <scope>NUCLEOTIDE SEQUENCE</scope>
    <source>
        <strain evidence="3">LV_2022a</strain>
    </source>
</reference>
<keyword evidence="4" id="KW-1185">Reference proteome</keyword>
<dbReference type="EMBL" id="JALJAT010000007">
    <property type="protein sequence ID" value="KAK4468124.1"/>
    <property type="molecule type" value="Genomic_DNA"/>
</dbReference>
<organism evidence="3 4">
    <name type="scientific">Schistosoma mekongi</name>
    <name type="common">Parasitic worm</name>
    <dbReference type="NCBI Taxonomy" id="38744"/>
    <lineage>
        <taxon>Eukaryota</taxon>
        <taxon>Metazoa</taxon>
        <taxon>Spiralia</taxon>
        <taxon>Lophotrochozoa</taxon>
        <taxon>Platyhelminthes</taxon>
        <taxon>Trematoda</taxon>
        <taxon>Digenea</taxon>
        <taxon>Strigeidida</taxon>
        <taxon>Schistosomatoidea</taxon>
        <taxon>Schistosomatidae</taxon>
        <taxon>Schistosoma</taxon>
    </lineage>
</organism>
<feature type="compositionally biased region" description="Low complexity" evidence="1">
    <location>
        <begin position="542"/>
        <end position="556"/>
    </location>
</feature>
<dbReference type="PROSITE" id="PS50021">
    <property type="entry name" value="CH"/>
    <property type="match status" value="1"/>
</dbReference>
<feature type="compositionally biased region" description="Polar residues" evidence="1">
    <location>
        <begin position="413"/>
        <end position="427"/>
    </location>
</feature>
<evidence type="ECO:0000313" key="4">
    <source>
        <dbReference type="Proteomes" id="UP001292079"/>
    </source>
</evidence>
<dbReference type="AlphaFoldDB" id="A0AAE1Z784"/>
<feature type="region of interest" description="Disordered" evidence="1">
    <location>
        <begin position="389"/>
        <end position="427"/>
    </location>
</feature>
<evidence type="ECO:0000259" key="2">
    <source>
        <dbReference type="PROSITE" id="PS50021"/>
    </source>
</evidence>
<dbReference type="InterPro" id="IPR039041">
    <property type="entry name" value="Nav/unc-53"/>
</dbReference>
<proteinExistence type="predicted"/>